<reference evidence="1" key="1">
    <citation type="journal article" date="2014" name="PLoS Genet.">
        <title>The Genome of Spironucleus salmonicida Highlights a Fish Pathogen Adapted to Fluctuating Environments.</title>
        <authorList>
            <person name="Xu F."/>
            <person name="Jerlstrom-Hultqvist J."/>
            <person name="Einarsson E."/>
            <person name="Astvaldsson A."/>
            <person name="Svard S.G."/>
            <person name="Andersson J.O."/>
        </authorList>
    </citation>
    <scope>NUCLEOTIDE SEQUENCE</scope>
</reference>
<name>V6LI72_9EUKA</name>
<dbReference type="EMBL" id="KI546137">
    <property type="protein sequence ID" value="EST43411.1"/>
    <property type="molecule type" value="Genomic_DNA"/>
</dbReference>
<evidence type="ECO:0000313" key="1">
    <source>
        <dbReference type="EMBL" id="EST43411.1"/>
    </source>
</evidence>
<organism evidence="1">
    <name type="scientific">Spironucleus salmonicida</name>
    <dbReference type="NCBI Taxonomy" id="348837"/>
    <lineage>
        <taxon>Eukaryota</taxon>
        <taxon>Metamonada</taxon>
        <taxon>Diplomonadida</taxon>
        <taxon>Hexamitidae</taxon>
        <taxon>Hexamitinae</taxon>
        <taxon>Spironucleus</taxon>
    </lineage>
</organism>
<protein>
    <submittedName>
        <fullName evidence="1">Uncharacterized protein</fullName>
    </submittedName>
</protein>
<accession>V6LI72</accession>
<sequence length="197" mass="21163">MLSVAQVAQLTAVPHAQAISQLSQHAVQTLSEMKLPFAQTAHFVISVAHIEQLVAEPQVQFMVSPETQAEQVVAVKELPFVQVQQALSALPVQVAHFASQAVQVVGGVSPEGKNASLHSVHTLLTGSLKPLMQLVQVVAAVSQFSHGEAQAVQVQVVSEPSLTATRQKNFASQVVKSSAVHEFDIFIEVEQTDNNEY</sequence>
<dbReference type="AlphaFoldDB" id="V6LI72"/>
<proteinExistence type="predicted"/>
<gene>
    <name evidence="1" type="ORF">SS50377_16870</name>
</gene>